<evidence type="ECO:0008006" key="4">
    <source>
        <dbReference type="Google" id="ProtNLM"/>
    </source>
</evidence>
<protein>
    <recommendedName>
        <fullName evidence="4">Holin</fullName>
    </recommendedName>
</protein>
<evidence type="ECO:0000313" key="2">
    <source>
        <dbReference type="EMBL" id="MFE3866989.1"/>
    </source>
</evidence>
<keyword evidence="3" id="KW-1185">Reference proteome</keyword>
<dbReference type="RefSeq" id="WP_379853631.1">
    <property type="nucleotide sequence ID" value="NZ_JBHZPZ010000002.1"/>
</dbReference>
<evidence type="ECO:0000313" key="3">
    <source>
        <dbReference type="Proteomes" id="UP001600109"/>
    </source>
</evidence>
<proteinExistence type="predicted"/>
<name>A0ABW6HSS0_9FLAO</name>
<dbReference type="EMBL" id="JBHZPZ010000002">
    <property type="protein sequence ID" value="MFE3866989.1"/>
    <property type="molecule type" value="Genomic_DNA"/>
</dbReference>
<reference evidence="2 3" key="1">
    <citation type="submission" date="2024-06" db="EMBL/GenBank/DDBJ databases">
        <title>Flavobacterium spp. isolated from glacier.</title>
        <authorList>
            <person name="Han D."/>
        </authorList>
    </citation>
    <scope>NUCLEOTIDE SEQUENCE [LARGE SCALE GENOMIC DNA]</scope>
    <source>
        <strain evidence="2 3">LS2P90</strain>
    </source>
</reference>
<keyword evidence="1" id="KW-1133">Transmembrane helix</keyword>
<comment type="caution">
    <text evidence="2">The sequence shown here is derived from an EMBL/GenBank/DDBJ whole genome shotgun (WGS) entry which is preliminary data.</text>
</comment>
<keyword evidence="1" id="KW-0472">Membrane</keyword>
<dbReference type="Proteomes" id="UP001600109">
    <property type="component" value="Unassembled WGS sequence"/>
</dbReference>
<evidence type="ECO:0000256" key="1">
    <source>
        <dbReference type="SAM" id="Phobius"/>
    </source>
</evidence>
<keyword evidence="1" id="KW-0812">Transmembrane</keyword>
<gene>
    <name evidence="2" type="ORF">ACFX5E_02755</name>
</gene>
<sequence>MNIVKRVKAPSPKFFKVLRNIGLALAAVGGVILTAPIALPVVIGSIGGYLAVVGSVLSAVSQLTTSYEENPYSVQDDNE</sequence>
<accession>A0ABW6HSS0</accession>
<organism evidence="2 3">
    <name type="scientific">Flavobacterium xylosi</name>
    <dbReference type="NCBI Taxonomy" id="3230415"/>
    <lineage>
        <taxon>Bacteria</taxon>
        <taxon>Pseudomonadati</taxon>
        <taxon>Bacteroidota</taxon>
        <taxon>Flavobacteriia</taxon>
        <taxon>Flavobacteriales</taxon>
        <taxon>Flavobacteriaceae</taxon>
        <taxon>Flavobacterium</taxon>
    </lineage>
</organism>
<feature type="transmembrane region" description="Helical" evidence="1">
    <location>
        <begin position="21"/>
        <end position="52"/>
    </location>
</feature>